<dbReference type="CDD" id="cd07185">
    <property type="entry name" value="OmpA_C-like"/>
    <property type="match status" value="1"/>
</dbReference>
<dbReference type="Gene3D" id="3.30.1330.60">
    <property type="entry name" value="OmpA-like domain"/>
    <property type="match status" value="1"/>
</dbReference>
<keyword evidence="5" id="KW-0175">Coiled coil</keyword>
<evidence type="ECO:0000256" key="3">
    <source>
        <dbReference type="ARBA" id="ARBA00023237"/>
    </source>
</evidence>
<feature type="coiled-coil region" evidence="5">
    <location>
        <begin position="68"/>
        <end position="102"/>
    </location>
</feature>
<sequence length="234" mass="24634">MFKKVLVTAVALAMSAGAAHAGEKNKLTKEEGVGMFSGAAAGAIVGGPIGAAVGFMVGGILGDSVGTTNRAQLHAKQMEEQSQKLEQELIDTRIALAKASERTGGDEMLDALAERLHADVLFRTNDAKMDADVVSKLEDLGKLLALHGQLEVQLHGFADPRGKSEKNLELSLERANAVREALIRGGAAPEQIQLSAHGSDLTTAPKGDLEAYAWERRVSLSIRPTATTAVARSE</sequence>
<dbReference type="EMBL" id="JBHSDU010000003">
    <property type="protein sequence ID" value="MFC4309081.1"/>
    <property type="molecule type" value="Genomic_DNA"/>
</dbReference>
<evidence type="ECO:0000259" key="8">
    <source>
        <dbReference type="PROSITE" id="PS51123"/>
    </source>
</evidence>
<accession>A0ABV8SP11</accession>
<feature type="chain" id="PRO_5046438403" evidence="7">
    <location>
        <begin position="22"/>
        <end position="234"/>
    </location>
</feature>
<evidence type="ECO:0000256" key="1">
    <source>
        <dbReference type="ARBA" id="ARBA00004442"/>
    </source>
</evidence>
<proteinExistence type="predicted"/>
<dbReference type="InterPro" id="IPR006664">
    <property type="entry name" value="OMP_bac"/>
</dbReference>
<keyword evidence="10" id="KW-1185">Reference proteome</keyword>
<dbReference type="PANTHER" id="PTHR30329">
    <property type="entry name" value="STATOR ELEMENT OF FLAGELLAR MOTOR COMPLEX"/>
    <property type="match status" value="1"/>
</dbReference>
<evidence type="ECO:0000256" key="5">
    <source>
        <dbReference type="SAM" id="Coils"/>
    </source>
</evidence>
<evidence type="ECO:0000313" key="10">
    <source>
        <dbReference type="Proteomes" id="UP001595904"/>
    </source>
</evidence>
<dbReference type="PANTHER" id="PTHR30329:SF21">
    <property type="entry name" value="LIPOPROTEIN YIAD-RELATED"/>
    <property type="match status" value="1"/>
</dbReference>
<gene>
    <name evidence="9" type="ORF">ACFPN2_08315</name>
</gene>
<comment type="caution">
    <text evidence="9">The sequence shown here is derived from an EMBL/GenBank/DDBJ whole genome shotgun (WGS) entry which is preliminary data.</text>
</comment>
<dbReference type="RefSeq" id="WP_380596144.1">
    <property type="nucleotide sequence ID" value="NZ_JBHSDU010000003.1"/>
</dbReference>
<reference evidence="10" key="1">
    <citation type="journal article" date="2019" name="Int. J. Syst. Evol. Microbiol.">
        <title>The Global Catalogue of Microorganisms (GCM) 10K type strain sequencing project: providing services to taxonomists for standard genome sequencing and annotation.</title>
        <authorList>
            <consortium name="The Broad Institute Genomics Platform"/>
            <consortium name="The Broad Institute Genome Sequencing Center for Infectious Disease"/>
            <person name="Wu L."/>
            <person name="Ma J."/>
        </authorList>
    </citation>
    <scope>NUCLEOTIDE SEQUENCE [LARGE SCALE GENOMIC DNA]</scope>
    <source>
        <strain evidence="10">CGMCC 1.10759</strain>
    </source>
</reference>
<keyword evidence="7" id="KW-0732">Signal</keyword>
<feature type="transmembrane region" description="Helical" evidence="6">
    <location>
        <begin position="37"/>
        <end position="61"/>
    </location>
</feature>
<protein>
    <submittedName>
        <fullName evidence="9">OmpA family protein</fullName>
    </submittedName>
</protein>
<dbReference type="Proteomes" id="UP001595904">
    <property type="component" value="Unassembled WGS sequence"/>
</dbReference>
<dbReference type="InterPro" id="IPR036737">
    <property type="entry name" value="OmpA-like_sf"/>
</dbReference>
<dbReference type="SUPFAM" id="SSF103088">
    <property type="entry name" value="OmpA-like"/>
    <property type="match status" value="1"/>
</dbReference>
<keyword evidence="6" id="KW-1133">Transmembrane helix</keyword>
<feature type="domain" description="OmpA-like" evidence="8">
    <location>
        <begin position="109"/>
        <end position="226"/>
    </location>
</feature>
<dbReference type="Pfam" id="PF00691">
    <property type="entry name" value="OmpA"/>
    <property type="match status" value="1"/>
</dbReference>
<feature type="signal peptide" evidence="7">
    <location>
        <begin position="1"/>
        <end position="21"/>
    </location>
</feature>
<dbReference type="PRINTS" id="PR01021">
    <property type="entry name" value="OMPADOMAIN"/>
</dbReference>
<evidence type="ECO:0000313" key="9">
    <source>
        <dbReference type="EMBL" id="MFC4309081.1"/>
    </source>
</evidence>
<dbReference type="PROSITE" id="PS51123">
    <property type="entry name" value="OMPA_2"/>
    <property type="match status" value="1"/>
</dbReference>
<dbReference type="InterPro" id="IPR050330">
    <property type="entry name" value="Bact_OuterMem_StrucFunc"/>
</dbReference>
<keyword evidence="6" id="KW-0812">Transmembrane</keyword>
<evidence type="ECO:0000256" key="7">
    <source>
        <dbReference type="SAM" id="SignalP"/>
    </source>
</evidence>
<evidence type="ECO:0000256" key="6">
    <source>
        <dbReference type="SAM" id="Phobius"/>
    </source>
</evidence>
<comment type="subcellular location">
    <subcellularLocation>
        <location evidence="1">Cell outer membrane</location>
    </subcellularLocation>
</comment>
<evidence type="ECO:0000256" key="4">
    <source>
        <dbReference type="PROSITE-ProRule" id="PRU00473"/>
    </source>
</evidence>
<evidence type="ECO:0000256" key="2">
    <source>
        <dbReference type="ARBA" id="ARBA00023136"/>
    </source>
</evidence>
<name>A0ABV8SP11_9GAMM</name>
<keyword evidence="2 4" id="KW-0472">Membrane</keyword>
<dbReference type="InterPro" id="IPR006665">
    <property type="entry name" value="OmpA-like"/>
</dbReference>
<organism evidence="9 10">
    <name type="scientific">Steroidobacter flavus</name>
    <dbReference type="NCBI Taxonomy" id="1842136"/>
    <lineage>
        <taxon>Bacteria</taxon>
        <taxon>Pseudomonadati</taxon>
        <taxon>Pseudomonadota</taxon>
        <taxon>Gammaproteobacteria</taxon>
        <taxon>Steroidobacterales</taxon>
        <taxon>Steroidobacteraceae</taxon>
        <taxon>Steroidobacter</taxon>
    </lineage>
</organism>
<keyword evidence="3" id="KW-0998">Cell outer membrane</keyword>